<evidence type="ECO:0000256" key="4">
    <source>
        <dbReference type="ARBA" id="ARBA00023136"/>
    </source>
</evidence>
<dbReference type="EMBL" id="JBEQCT010000002">
    <property type="protein sequence ID" value="MFM2484768.1"/>
    <property type="molecule type" value="Genomic_DNA"/>
</dbReference>
<gene>
    <name evidence="8" type="ORF">ABUE30_06765</name>
</gene>
<protein>
    <submittedName>
        <fullName evidence="8">MFS transporter</fullName>
    </submittedName>
</protein>
<keyword evidence="4 6" id="KW-0472">Membrane</keyword>
<dbReference type="PANTHER" id="PTHR11662">
    <property type="entry name" value="SOLUTE CARRIER FAMILY 17"/>
    <property type="match status" value="1"/>
</dbReference>
<dbReference type="PIRSF" id="PIRSF002808">
    <property type="entry name" value="Hexose_phosphate_transp"/>
    <property type="match status" value="1"/>
</dbReference>
<dbReference type="CDD" id="cd17319">
    <property type="entry name" value="MFS_ExuT_GudP_like"/>
    <property type="match status" value="1"/>
</dbReference>
<dbReference type="Gene3D" id="1.20.1250.20">
    <property type="entry name" value="MFS general substrate transporter like domains"/>
    <property type="match status" value="2"/>
</dbReference>
<evidence type="ECO:0000256" key="3">
    <source>
        <dbReference type="ARBA" id="ARBA00022989"/>
    </source>
</evidence>
<dbReference type="RefSeq" id="WP_408622959.1">
    <property type="nucleotide sequence ID" value="NZ_JBEQCT010000002.1"/>
</dbReference>
<dbReference type="InterPro" id="IPR020846">
    <property type="entry name" value="MFS_dom"/>
</dbReference>
<proteinExistence type="inferred from homology"/>
<evidence type="ECO:0000313" key="8">
    <source>
        <dbReference type="EMBL" id="MFM2484768.1"/>
    </source>
</evidence>
<keyword evidence="3 6" id="KW-1133">Transmembrane helix</keyword>
<dbReference type="InterPro" id="IPR050382">
    <property type="entry name" value="MFS_Na/Anion_cotransporter"/>
</dbReference>
<feature type="transmembrane region" description="Helical" evidence="6">
    <location>
        <begin position="301"/>
        <end position="319"/>
    </location>
</feature>
<comment type="similarity">
    <text evidence="5">Belongs to the major facilitator superfamily. Phthalate permease family.</text>
</comment>
<dbReference type="InterPro" id="IPR000849">
    <property type="entry name" value="Sugar_P_transporter"/>
</dbReference>
<feature type="transmembrane region" description="Helical" evidence="6">
    <location>
        <begin position="165"/>
        <end position="186"/>
    </location>
</feature>
<dbReference type="InterPro" id="IPR011701">
    <property type="entry name" value="MFS"/>
</dbReference>
<reference evidence="8 9" key="1">
    <citation type="journal article" date="2013" name="Int. J. Syst. Evol. Microbiol.">
        <title>Celerinatantimonas yamalensis sp. nov., a cold-adapted diazotrophic bacterium from a cold permafrost brine.</title>
        <authorList>
            <person name="Shcherbakova V."/>
            <person name="Chuvilskaya N."/>
            <person name="Rivkina E."/>
            <person name="Demidov N."/>
            <person name="Uchaeva V."/>
            <person name="Suetin S."/>
            <person name="Suzina N."/>
            <person name="Gilichinsky D."/>
        </authorList>
    </citation>
    <scope>NUCLEOTIDE SEQUENCE [LARGE SCALE GENOMIC DNA]</scope>
    <source>
        <strain evidence="8 9">C7</strain>
    </source>
</reference>
<comment type="caution">
    <text evidence="8">The sequence shown here is derived from an EMBL/GenBank/DDBJ whole genome shotgun (WGS) entry which is preliminary data.</text>
</comment>
<feature type="transmembrane region" description="Helical" evidence="6">
    <location>
        <begin position="387"/>
        <end position="409"/>
    </location>
</feature>
<feature type="transmembrane region" description="Helical" evidence="6">
    <location>
        <begin position="358"/>
        <end position="381"/>
    </location>
</feature>
<dbReference type="Pfam" id="PF07690">
    <property type="entry name" value="MFS_1"/>
    <property type="match status" value="1"/>
</dbReference>
<feature type="transmembrane region" description="Helical" evidence="6">
    <location>
        <begin position="262"/>
        <end position="280"/>
    </location>
</feature>
<evidence type="ECO:0000256" key="1">
    <source>
        <dbReference type="ARBA" id="ARBA00004141"/>
    </source>
</evidence>
<evidence type="ECO:0000259" key="7">
    <source>
        <dbReference type="PROSITE" id="PS50850"/>
    </source>
</evidence>
<feature type="domain" description="Major facilitator superfamily (MFS) profile" evidence="7">
    <location>
        <begin position="11"/>
        <end position="413"/>
    </location>
</feature>
<evidence type="ECO:0000313" key="9">
    <source>
        <dbReference type="Proteomes" id="UP001629953"/>
    </source>
</evidence>
<feature type="transmembrane region" description="Helical" evidence="6">
    <location>
        <begin position="76"/>
        <end position="101"/>
    </location>
</feature>
<sequence>MRKIRGMRWYMIGLVTLGTILCYLTRNTIAAAAPTLQTEMHISTQQYSYIIAAFSACYTIAQPITGFIVDTLGTKIGYGIFAMLWGCFAITASFATGWVGLAAARGLGGFAESAMIPSGLKASTEWFPSKERSVAVGYFNVGSSIGAVLAPPIVVWAIMYQSWRLAFVIVGLMTLVWVGLWAFVYFHPSKQKHLSEEEYAYISAGQPNTLKKEKVRVWVLLSQKKFWGIALPRFLAEPAWGTFNAWIPLFMVKTYGFDLKQIAIFAWMPMVFADVGCILGGYMPVFFQKVFRVNLISSRKLVVLLGAFLMIGPGLIGLFGSPYIAIALLCVGGFAHQSLSGALITLSADVFEPHEVATANGLTGMAAWTASTMFALVVGALSDVIGFSPLFAILSVFDILGAIVLFSLLKNNTVVCGASQQADVVDTELLVPEGNA</sequence>
<keyword evidence="2 6" id="KW-0812">Transmembrane</keyword>
<feature type="transmembrane region" description="Helical" evidence="6">
    <location>
        <begin position="48"/>
        <end position="69"/>
    </location>
</feature>
<dbReference type="PROSITE" id="PS50850">
    <property type="entry name" value="MFS"/>
    <property type="match status" value="1"/>
</dbReference>
<organism evidence="8 9">
    <name type="scientific">Celerinatantimonas yamalensis</name>
    <dbReference type="NCBI Taxonomy" id="559956"/>
    <lineage>
        <taxon>Bacteria</taxon>
        <taxon>Pseudomonadati</taxon>
        <taxon>Pseudomonadota</taxon>
        <taxon>Gammaproteobacteria</taxon>
        <taxon>Celerinatantimonadaceae</taxon>
        <taxon>Celerinatantimonas</taxon>
    </lineage>
</organism>
<name>A0ABW9G5B2_9GAMM</name>
<evidence type="ECO:0000256" key="6">
    <source>
        <dbReference type="SAM" id="Phobius"/>
    </source>
</evidence>
<feature type="transmembrane region" description="Helical" evidence="6">
    <location>
        <begin position="325"/>
        <end position="346"/>
    </location>
</feature>
<dbReference type="InterPro" id="IPR036259">
    <property type="entry name" value="MFS_trans_sf"/>
</dbReference>
<evidence type="ECO:0000256" key="5">
    <source>
        <dbReference type="ARBA" id="ARBA00038514"/>
    </source>
</evidence>
<comment type="subcellular location">
    <subcellularLocation>
        <location evidence="1">Membrane</location>
        <topology evidence="1">Multi-pass membrane protein</topology>
    </subcellularLocation>
</comment>
<evidence type="ECO:0000256" key="2">
    <source>
        <dbReference type="ARBA" id="ARBA00022692"/>
    </source>
</evidence>
<dbReference type="SUPFAM" id="SSF103473">
    <property type="entry name" value="MFS general substrate transporter"/>
    <property type="match status" value="1"/>
</dbReference>
<accession>A0ABW9G5B2</accession>
<dbReference type="PANTHER" id="PTHR11662:SF285">
    <property type="entry name" value="HEXURONATE TRANSPORTER"/>
    <property type="match status" value="1"/>
</dbReference>
<keyword evidence="9" id="KW-1185">Reference proteome</keyword>
<dbReference type="Proteomes" id="UP001629953">
    <property type="component" value="Unassembled WGS sequence"/>
</dbReference>
<feature type="transmembrane region" description="Helical" evidence="6">
    <location>
        <begin position="135"/>
        <end position="158"/>
    </location>
</feature>